<feature type="transmembrane region" description="Helical" evidence="8">
    <location>
        <begin position="12"/>
        <end position="37"/>
    </location>
</feature>
<comment type="subcellular location">
    <subcellularLocation>
        <location evidence="1">Cell membrane</location>
        <topology evidence="1">Multi-pass membrane protein</topology>
    </subcellularLocation>
</comment>
<feature type="transmembrane region" description="Helical" evidence="8">
    <location>
        <begin position="289"/>
        <end position="315"/>
    </location>
</feature>
<feature type="transmembrane region" description="Helical" evidence="8">
    <location>
        <begin position="177"/>
        <end position="204"/>
    </location>
</feature>
<feature type="transmembrane region" description="Helical" evidence="8">
    <location>
        <begin position="43"/>
        <end position="63"/>
    </location>
</feature>
<evidence type="ECO:0000256" key="1">
    <source>
        <dbReference type="ARBA" id="ARBA00004651"/>
    </source>
</evidence>
<dbReference type="AlphaFoldDB" id="A0A0X8JL48"/>
<keyword evidence="6 8" id="KW-1133">Transmembrane helix</keyword>
<gene>
    <name evidence="9" type="ORF">AXF13_11925</name>
</gene>
<evidence type="ECO:0000313" key="10">
    <source>
        <dbReference type="Proteomes" id="UP000069241"/>
    </source>
</evidence>
<keyword evidence="3" id="KW-0813">Transport</keyword>
<name>A0A0X8JL48_9BACT</name>
<reference evidence="10" key="1">
    <citation type="submission" date="2016-02" db="EMBL/GenBank/DDBJ databases">
        <authorList>
            <person name="Holder M.E."/>
            <person name="Ajami N.J."/>
            <person name="Petrosino J.F."/>
        </authorList>
    </citation>
    <scope>NUCLEOTIDE SEQUENCE [LARGE SCALE GENOMIC DNA]</scope>
    <source>
        <strain evidence="10">CCUG 45958</strain>
    </source>
</reference>
<accession>A0A0X8JL48</accession>
<keyword evidence="4" id="KW-1003">Cell membrane</keyword>
<evidence type="ECO:0000256" key="7">
    <source>
        <dbReference type="ARBA" id="ARBA00023136"/>
    </source>
</evidence>
<evidence type="ECO:0000256" key="3">
    <source>
        <dbReference type="ARBA" id="ARBA00022448"/>
    </source>
</evidence>
<dbReference type="KEGG" id="dfi:AXF13_11925"/>
<feature type="transmembrane region" description="Helical" evidence="8">
    <location>
        <begin position="216"/>
        <end position="235"/>
    </location>
</feature>
<keyword evidence="5 8" id="KW-0812">Transmembrane</keyword>
<dbReference type="Pfam" id="PF03595">
    <property type="entry name" value="SLAC1"/>
    <property type="match status" value="1"/>
</dbReference>
<dbReference type="GO" id="GO:0005886">
    <property type="term" value="C:plasma membrane"/>
    <property type="evidence" value="ECO:0007669"/>
    <property type="project" value="UniProtKB-SubCell"/>
</dbReference>
<dbReference type="InterPro" id="IPR051629">
    <property type="entry name" value="Sulfite_efflux_TDT"/>
</dbReference>
<dbReference type="Gene3D" id="1.50.10.150">
    <property type="entry name" value="Voltage-dependent anion channel"/>
    <property type="match status" value="1"/>
</dbReference>
<evidence type="ECO:0000256" key="4">
    <source>
        <dbReference type="ARBA" id="ARBA00022475"/>
    </source>
</evidence>
<protein>
    <submittedName>
        <fullName evidence="9">C4-dicarboxylate ABC transporter</fullName>
    </submittedName>
</protein>
<evidence type="ECO:0000256" key="2">
    <source>
        <dbReference type="ARBA" id="ARBA00008566"/>
    </source>
</evidence>
<evidence type="ECO:0000313" key="9">
    <source>
        <dbReference type="EMBL" id="AMD90773.1"/>
    </source>
</evidence>
<dbReference type="PANTHER" id="PTHR31686">
    <property type="match status" value="1"/>
</dbReference>
<dbReference type="EMBL" id="CP014229">
    <property type="protein sequence ID" value="AMD90773.1"/>
    <property type="molecule type" value="Genomic_DNA"/>
</dbReference>
<dbReference type="PANTHER" id="PTHR31686:SF1">
    <property type="entry name" value="SULFITE EFFLUX PUMP SSU1"/>
    <property type="match status" value="1"/>
</dbReference>
<evidence type="ECO:0000256" key="6">
    <source>
        <dbReference type="ARBA" id="ARBA00022989"/>
    </source>
</evidence>
<comment type="similarity">
    <text evidence="2">Belongs to the tellurite-resistance/dicarboxylate transporter (TDT) family.</text>
</comment>
<dbReference type="RefSeq" id="WP_062253523.1">
    <property type="nucleotide sequence ID" value="NZ_CP014229.1"/>
</dbReference>
<dbReference type="InterPro" id="IPR004695">
    <property type="entry name" value="SLAC1/Mae1/Ssu1/TehA"/>
</dbReference>
<feature type="transmembrane region" description="Helical" evidence="8">
    <location>
        <begin position="146"/>
        <end position="171"/>
    </location>
</feature>
<evidence type="ECO:0000256" key="5">
    <source>
        <dbReference type="ARBA" id="ARBA00022692"/>
    </source>
</evidence>
<dbReference type="CDD" id="cd09319">
    <property type="entry name" value="TDT_like_1"/>
    <property type="match status" value="1"/>
</dbReference>
<keyword evidence="7 8" id="KW-0472">Membrane</keyword>
<dbReference type="GO" id="GO:0000319">
    <property type="term" value="F:sulfite transmembrane transporter activity"/>
    <property type="evidence" value="ECO:0007669"/>
    <property type="project" value="TreeGrafter"/>
</dbReference>
<dbReference type="InterPro" id="IPR038665">
    <property type="entry name" value="Voltage-dep_anion_channel_sf"/>
</dbReference>
<proteinExistence type="inferred from homology"/>
<feature type="transmembrane region" description="Helical" evidence="8">
    <location>
        <begin position="112"/>
        <end position="134"/>
    </location>
</feature>
<feature type="transmembrane region" description="Helical" evidence="8">
    <location>
        <begin position="321"/>
        <end position="342"/>
    </location>
</feature>
<organism evidence="9 10">
    <name type="scientific">Desulfovibrio fairfieldensis</name>
    <dbReference type="NCBI Taxonomy" id="44742"/>
    <lineage>
        <taxon>Bacteria</taxon>
        <taxon>Pseudomonadati</taxon>
        <taxon>Thermodesulfobacteriota</taxon>
        <taxon>Desulfovibrionia</taxon>
        <taxon>Desulfovibrionales</taxon>
        <taxon>Desulfovibrionaceae</taxon>
        <taxon>Desulfovibrio</taxon>
    </lineage>
</organism>
<keyword evidence="10" id="KW-1185">Reference proteome</keyword>
<evidence type="ECO:0000256" key="8">
    <source>
        <dbReference type="SAM" id="Phobius"/>
    </source>
</evidence>
<feature type="transmembrane region" description="Helical" evidence="8">
    <location>
        <begin position="255"/>
        <end position="277"/>
    </location>
</feature>
<dbReference type="Proteomes" id="UP000069241">
    <property type="component" value="Chromosome"/>
</dbReference>
<sequence>MGGPLTARALALVRSAAPANFGMVMATGIVSIALHLLGMEAGALALFYVNIGMFCCLWAVYILRLGLYPRDFFGDMADHARGPGYLTMVAGTGLLANQCALLLGRYDLACGLFWLALAVWCFFIWADFLALFTTDRKPPIEKGINGAWLLNTVSCQALVILGCVIIDHTSWDHETAFLLLTALFGTGFMLYAIVITLIVYRLCYKPLAPEALDPTFWVNAGAVAITTLAGSELILRAGESPFLQSVLPFLKGMTLMAWGFAAWWVVMLFILGFWRHAARRFPFVYTPGYWSMVFPMGMFTACTIMCSKALGVASLMAVPGLFIYVSVLSWLCTFWGLGRFLWRSLR</sequence>
<dbReference type="STRING" id="44742.AXF13_11925"/>